<feature type="coiled-coil region" evidence="1">
    <location>
        <begin position="163"/>
        <end position="200"/>
    </location>
</feature>
<gene>
    <name evidence="3" type="ORF">SLS60_004154</name>
</gene>
<accession>A0ABR3RS35</accession>
<evidence type="ECO:0000313" key="3">
    <source>
        <dbReference type="EMBL" id="KAL1606747.1"/>
    </source>
</evidence>
<dbReference type="Proteomes" id="UP001521785">
    <property type="component" value="Unassembled WGS sequence"/>
</dbReference>
<keyword evidence="1" id="KW-0175">Coiled coil</keyword>
<feature type="coiled-coil region" evidence="1">
    <location>
        <begin position="243"/>
        <end position="435"/>
    </location>
</feature>
<evidence type="ECO:0000256" key="1">
    <source>
        <dbReference type="SAM" id="Coils"/>
    </source>
</evidence>
<feature type="compositionally biased region" description="Acidic residues" evidence="2">
    <location>
        <begin position="511"/>
        <end position="523"/>
    </location>
</feature>
<name>A0ABR3RS35_9PLEO</name>
<reference evidence="3 4" key="1">
    <citation type="submission" date="2024-02" db="EMBL/GenBank/DDBJ databases">
        <title>De novo assembly and annotation of 12 fungi associated with fruit tree decline syndrome in Ontario, Canada.</title>
        <authorList>
            <person name="Sulman M."/>
            <person name="Ellouze W."/>
            <person name="Ilyukhin E."/>
        </authorList>
    </citation>
    <scope>NUCLEOTIDE SEQUENCE [LARGE SCALE GENOMIC DNA]</scope>
    <source>
        <strain evidence="3 4">M42-189</strain>
    </source>
</reference>
<comment type="caution">
    <text evidence="3">The sequence shown here is derived from an EMBL/GenBank/DDBJ whole genome shotgun (WGS) entry which is preliminary data.</text>
</comment>
<proteinExistence type="predicted"/>
<evidence type="ECO:0000256" key="2">
    <source>
        <dbReference type="SAM" id="MobiDB-lite"/>
    </source>
</evidence>
<protein>
    <submittedName>
        <fullName evidence="3">Uncharacterized protein</fullName>
    </submittedName>
</protein>
<organism evidence="3 4">
    <name type="scientific">Paraconiothyrium brasiliense</name>
    <dbReference type="NCBI Taxonomy" id="300254"/>
    <lineage>
        <taxon>Eukaryota</taxon>
        <taxon>Fungi</taxon>
        <taxon>Dikarya</taxon>
        <taxon>Ascomycota</taxon>
        <taxon>Pezizomycotina</taxon>
        <taxon>Dothideomycetes</taxon>
        <taxon>Pleosporomycetidae</taxon>
        <taxon>Pleosporales</taxon>
        <taxon>Massarineae</taxon>
        <taxon>Didymosphaeriaceae</taxon>
        <taxon>Paraconiothyrium</taxon>
    </lineage>
</organism>
<evidence type="ECO:0000313" key="4">
    <source>
        <dbReference type="Proteomes" id="UP001521785"/>
    </source>
</evidence>
<keyword evidence="4" id="KW-1185">Reference proteome</keyword>
<feature type="region of interest" description="Disordered" evidence="2">
    <location>
        <begin position="504"/>
        <end position="530"/>
    </location>
</feature>
<sequence>MDIGPEKSLVVTLKLSAAILSGFPRAFSSAVDQTRKRKRDFTYCPDGSNKVETDGGMVDEDQDEIAGRSKKRNTDDGGPIDLQDDILYLRGLNQRLRDMDMNNTKREAQVADLVESVEANEREIERLKLRNDYFESVAKAEKNENQRLITETHELLSKAATDMDEKQRLATDLENSKADAALEKEAKNRLAAEKEGLKAEGALQRDETKRFATIIRLLEAAAVQDREENEQLAMKCGKFVKTATKNRKEIEQLTANNRQLAEENKKLQHGDVLCDRASLMIEKRDEKIQDLQDEVAARKKTIKEMIEAAKVETQKTSALASTARANSARLEQLVAVKNRKIESLEKVAIENEKGISNYKADLTRLTEMAAKLERKIASDQQVRDEMAAQRHTTVTNLKQDIATKDETIEHLRQTVSKLENTVAASKKNVFDLEQEVIASEQKYVDLQASSGQMVAQAEVLIIGLREDAAHMVTTNTNLKQEATAKEEKFAELVQKHNRLRKSLKRSLQEVAPDETDSDTEDIQEVQSGRA</sequence>
<dbReference type="EMBL" id="JAKJXO020000004">
    <property type="protein sequence ID" value="KAL1606747.1"/>
    <property type="molecule type" value="Genomic_DNA"/>
</dbReference>